<keyword evidence="4" id="KW-0479">Metal-binding</keyword>
<dbReference type="Gene3D" id="2.30.29.30">
    <property type="entry name" value="Pleckstrin-homology domain (PH domain)/Phosphotyrosine-binding domain (PTB)"/>
    <property type="match status" value="1"/>
</dbReference>
<evidence type="ECO:0000259" key="13">
    <source>
        <dbReference type="PROSITE" id="PS50222"/>
    </source>
</evidence>
<dbReference type="InterPro" id="IPR017946">
    <property type="entry name" value="PLC-like_Pdiesterase_TIM-brl"/>
</dbReference>
<dbReference type="PROSITE" id="PS50004">
    <property type="entry name" value="C2"/>
    <property type="match status" value="1"/>
</dbReference>
<dbReference type="SMART" id="SM00149">
    <property type="entry name" value="PLCYc"/>
    <property type="match status" value="1"/>
</dbReference>
<keyword evidence="6 10" id="KW-0442">Lipid degradation</keyword>
<accession>A0A8C9EMV9</accession>
<dbReference type="PROSITE" id="PS50222">
    <property type="entry name" value="EF_HAND_2"/>
    <property type="match status" value="2"/>
</dbReference>
<keyword evidence="3" id="KW-0963">Cytoplasm</keyword>
<dbReference type="Pfam" id="PF00168">
    <property type="entry name" value="C2"/>
    <property type="match status" value="1"/>
</dbReference>
<dbReference type="Pfam" id="PF00388">
    <property type="entry name" value="PI-PLC-X"/>
    <property type="match status" value="1"/>
</dbReference>
<dbReference type="GO" id="GO:0005886">
    <property type="term" value="C:plasma membrane"/>
    <property type="evidence" value="ECO:0007669"/>
    <property type="project" value="TreeGrafter"/>
</dbReference>
<dbReference type="CDD" id="cd00275">
    <property type="entry name" value="C2_PLC_like"/>
    <property type="match status" value="1"/>
</dbReference>
<evidence type="ECO:0000256" key="4">
    <source>
        <dbReference type="ARBA" id="ARBA00022723"/>
    </source>
</evidence>
<evidence type="ECO:0000256" key="9">
    <source>
        <dbReference type="ARBA" id="ARBA00023674"/>
    </source>
</evidence>
<dbReference type="Gene3D" id="3.20.20.190">
    <property type="entry name" value="Phosphatidylinositol (PI) phosphodiesterase"/>
    <property type="match status" value="1"/>
</dbReference>
<dbReference type="Proteomes" id="UP000694428">
    <property type="component" value="Unplaced"/>
</dbReference>
<evidence type="ECO:0000256" key="3">
    <source>
        <dbReference type="ARBA" id="ARBA00022490"/>
    </source>
</evidence>
<evidence type="ECO:0000313" key="15">
    <source>
        <dbReference type="Proteomes" id="UP000694428"/>
    </source>
</evidence>
<dbReference type="FunFam" id="1.10.238.10:FF:000071">
    <property type="entry name" value="Phosphoinositide phospholipase C"/>
    <property type="match status" value="1"/>
</dbReference>
<evidence type="ECO:0000256" key="2">
    <source>
        <dbReference type="ARBA" id="ARBA00012368"/>
    </source>
</evidence>
<dbReference type="Gene3D" id="2.60.40.150">
    <property type="entry name" value="C2 domain"/>
    <property type="match status" value="1"/>
</dbReference>
<name>A0A8C9EMV9_PAVCR</name>
<dbReference type="Pfam" id="PF00387">
    <property type="entry name" value="PI-PLC-Y"/>
    <property type="match status" value="1"/>
</dbReference>
<dbReference type="PROSITE" id="PS50007">
    <property type="entry name" value="PIPLC_X_DOMAIN"/>
    <property type="match status" value="1"/>
</dbReference>
<dbReference type="GO" id="GO:0016042">
    <property type="term" value="P:lipid catabolic process"/>
    <property type="evidence" value="ECO:0007669"/>
    <property type="project" value="UniProtKB-KW"/>
</dbReference>
<keyword evidence="8" id="KW-0807">Transducer</keyword>
<dbReference type="GO" id="GO:0004435">
    <property type="term" value="F:phosphatidylinositol-4,5-bisphosphate phospholipase C activity"/>
    <property type="evidence" value="ECO:0007669"/>
    <property type="project" value="UniProtKB-EC"/>
</dbReference>
<proteinExistence type="predicted"/>
<keyword evidence="5" id="KW-0106">Calcium</keyword>
<dbReference type="EC" id="3.1.4.11" evidence="2 10"/>
<dbReference type="Gene3D" id="1.10.238.10">
    <property type="entry name" value="EF-hand"/>
    <property type="match status" value="2"/>
</dbReference>
<dbReference type="SMART" id="SM00148">
    <property type="entry name" value="PLCXc"/>
    <property type="match status" value="1"/>
</dbReference>
<dbReference type="InterPro" id="IPR018247">
    <property type="entry name" value="EF_Hand_1_Ca_BS"/>
</dbReference>
<evidence type="ECO:0000256" key="6">
    <source>
        <dbReference type="ARBA" id="ARBA00022963"/>
    </source>
</evidence>
<dbReference type="Pfam" id="PF14788">
    <property type="entry name" value="EF-hand_10"/>
    <property type="match status" value="1"/>
</dbReference>
<comment type="subcellular location">
    <subcellularLocation>
        <location evidence="1">Cytoplasm</location>
    </subcellularLocation>
</comment>
<evidence type="ECO:0000259" key="11">
    <source>
        <dbReference type="PROSITE" id="PS50004"/>
    </source>
</evidence>
<keyword evidence="15" id="KW-1185">Reference proteome</keyword>
<dbReference type="PRINTS" id="PR00390">
    <property type="entry name" value="PHPHLIPASEC"/>
</dbReference>
<evidence type="ECO:0000256" key="5">
    <source>
        <dbReference type="ARBA" id="ARBA00022837"/>
    </source>
</evidence>
<evidence type="ECO:0000259" key="12">
    <source>
        <dbReference type="PROSITE" id="PS50008"/>
    </source>
</evidence>
<dbReference type="SUPFAM" id="SSF49562">
    <property type="entry name" value="C2 domain (Calcium/lipid-binding domain, CaLB)"/>
    <property type="match status" value="1"/>
</dbReference>
<dbReference type="InterPro" id="IPR035892">
    <property type="entry name" value="C2_domain_sf"/>
</dbReference>
<dbReference type="SMART" id="SM00239">
    <property type="entry name" value="C2"/>
    <property type="match status" value="1"/>
</dbReference>
<dbReference type="InterPro" id="IPR011992">
    <property type="entry name" value="EF-hand-dom_pair"/>
</dbReference>
<dbReference type="SUPFAM" id="SSF47473">
    <property type="entry name" value="EF-hand"/>
    <property type="match status" value="1"/>
</dbReference>
<feature type="domain" description="EF-hand" evidence="13">
    <location>
        <begin position="324"/>
        <end position="359"/>
    </location>
</feature>
<dbReference type="GO" id="GO:0005509">
    <property type="term" value="F:calcium ion binding"/>
    <property type="evidence" value="ECO:0007669"/>
    <property type="project" value="InterPro"/>
</dbReference>
<dbReference type="InterPro" id="IPR011993">
    <property type="entry name" value="PH-like_dom_sf"/>
</dbReference>
<dbReference type="InterPro" id="IPR000008">
    <property type="entry name" value="C2_dom"/>
</dbReference>
<dbReference type="AlphaFoldDB" id="A0A8C9EMV9"/>
<feature type="domain" description="PI-PLC Y-box" evidence="12">
    <location>
        <begin position="629"/>
        <end position="745"/>
    </location>
</feature>
<keyword evidence="7 10" id="KW-0443">Lipid metabolism</keyword>
<dbReference type="FunFam" id="3.20.20.190:FF:000020">
    <property type="entry name" value="Phosphoinositide phospholipase C"/>
    <property type="match status" value="1"/>
</dbReference>
<evidence type="ECO:0000256" key="1">
    <source>
        <dbReference type="ARBA" id="ARBA00004496"/>
    </source>
</evidence>
<organism evidence="14 15">
    <name type="scientific">Pavo cristatus</name>
    <name type="common">Indian peafowl</name>
    <name type="synonym">Blue peafowl</name>
    <dbReference type="NCBI Taxonomy" id="9049"/>
    <lineage>
        <taxon>Eukaryota</taxon>
        <taxon>Metazoa</taxon>
        <taxon>Chordata</taxon>
        <taxon>Craniata</taxon>
        <taxon>Vertebrata</taxon>
        <taxon>Euteleostomi</taxon>
        <taxon>Archelosauria</taxon>
        <taxon>Archosauria</taxon>
        <taxon>Dinosauria</taxon>
        <taxon>Saurischia</taxon>
        <taxon>Theropoda</taxon>
        <taxon>Coelurosauria</taxon>
        <taxon>Aves</taxon>
        <taxon>Neognathae</taxon>
        <taxon>Galloanserae</taxon>
        <taxon>Galliformes</taxon>
        <taxon>Phasianidae</taxon>
        <taxon>Phasianinae</taxon>
        <taxon>Pavo</taxon>
    </lineage>
</organism>
<dbReference type="InterPro" id="IPR001192">
    <property type="entry name" value="PI-PLC_fam"/>
</dbReference>
<comment type="catalytic activity">
    <reaction evidence="9">
        <text>a 1,2-diacyl-sn-glycero-3-phospho-(1D-myo-inositol-4,5-bisphosphate) + H2O = 1D-myo-inositol 1,4,5-trisphosphate + a 1,2-diacyl-sn-glycerol + H(+)</text>
        <dbReference type="Rhea" id="RHEA:33179"/>
        <dbReference type="ChEBI" id="CHEBI:15377"/>
        <dbReference type="ChEBI" id="CHEBI:15378"/>
        <dbReference type="ChEBI" id="CHEBI:17815"/>
        <dbReference type="ChEBI" id="CHEBI:58456"/>
        <dbReference type="ChEBI" id="CHEBI:203600"/>
        <dbReference type="EC" id="3.1.4.11"/>
    </reaction>
    <physiologicalReaction direction="left-to-right" evidence="9">
        <dbReference type="Rhea" id="RHEA:33180"/>
    </physiologicalReaction>
</comment>
<dbReference type="GO" id="GO:0005737">
    <property type="term" value="C:cytoplasm"/>
    <property type="evidence" value="ECO:0007669"/>
    <property type="project" value="UniProtKB-SubCell"/>
</dbReference>
<reference evidence="14" key="2">
    <citation type="submission" date="2025-09" db="UniProtKB">
        <authorList>
            <consortium name="Ensembl"/>
        </authorList>
    </citation>
    <scope>IDENTIFICATION</scope>
</reference>
<dbReference type="PANTHER" id="PTHR10336:SF33">
    <property type="entry name" value="1-PHOSPHATIDYLINOSITOL 4,5-BISPHOSPHATE PHOSPHODIESTERASE DELTA-3"/>
    <property type="match status" value="1"/>
</dbReference>
<dbReference type="GO" id="GO:0035556">
    <property type="term" value="P:intracellular signal transduction"/>
    <property type="evidence" value="ECO:0007669"/>
    <property type="project" value="InterPro"/>
</dbReference>
<evidence type="ECO:0000256" key="8">
    <source>
        <dbReference type="ARBA" id="ARBA00023224"/>
    </source>
</evidence>
<dbReference type="InterPro" id="IPR001711">
    <property type="entry name" value="PLipase_C_Pinositol-sp_Y"/>
</dbReference>
<dbReference type="FunFam" id="1.10.238.10:FF:000005">
    <property type="entry name" value="Phosphoinositide phospholipase C"/>
    <property type="match status" value="1"/>
</dbReference>
<dbReference type="InterPro" id="IPR000909">
    <property type="entry name" value="PLipase_C_PInositol-sp_X_dom"/>
</dbReference>
<dbReference type="FunFam" id="2.60.40.150:FF:000058">
    <property type="entry name" value="Phosphoinositide phospholipase C"/>
    <property type="match status" value="1"/>
</dbReference>
<feature type="domain" description="EF-hand" evidence="13">
    <location>
        <begin position="288"/>
        <end position="323"/>
    </location>
</feature>
<dbReference type="InterPro" id="IPR002048">
    <property type="entry name" value="EF_hand_dom"/>
</dbReference>
<evidence type="ECO:0000313" key="14">
    <source>
        <dbReference type="Ensembl" id="ENSPSTP00000002604.1"/>
    </source>
</evidence>
<dbReference type="PROSITE" id="PS50008">
    <property type="entry name" value="PIPLC_Y_DOMAIN"/>
    <property type="match status" value="1"/>
</dbReference>
<sequence>MHPIASQCIPLHPTASQCLPLHLNASHCIPLYPSVTIASQIIPVSPIASHSIPFFPILSHCIPVPPSISHCIPVYPIASQCLPAYPIASLWLLLHPSASQHILLHPIASQCFPFHPSVSHCIPLPPIASQGIPLLPTVSHCIAMPPCISHCIPVPAIASQYFPVPSSSSQGIPLPPISSLSCLGFVSLAQPVGTFVGSGVPTWCSLEPSLCVPAVSVAHITSVHRGHHSEGLRRYGRAIPEQHCFTIAFEGGRRNLDLGARDEDVALRWVRGLRTLRGRLRGMSQRERLEHWIHGMLQRADKDKDNRMCFQEVQIMLRMANIHMDDAYAHQLFKECDHSGDGRLEDRELEDFCRRLLRRPELEELFGRYSGEDCVLSAKELRDFLQDQGEEGTLQQACAIICAHELNEKARQQDLMTLDGFTMYLLSAAGDILNQEHTQVHQDMSQPLCHYFISSSHNTYLTRNQIGGTSSTEAYVRALMMGCRCVELDCWEGPDGEPIICHGHTFTSKILFRDVIEAIRDYAFKRSPYPVILSLENHCGVEQQATMARHMKAILGDMLLTQPLEGQDPSVLPSPEQLKGKVLVKGKKLPELQCEPCGVTSILDEEEEEETEEEDRLQAKDASHVAPELSAMVVYCQATPFPGLAQALQHPRPYEMSSFSERKARKLIKEAGPTFVRYTSRQLSRVYPLGLKMTSSNYNPQEMWNAGCQLVALNFQTPGYEMDLNTGRFLGNGGCGYVLKPQFLRSPHSSSPRPLVLRIRVITAQQLPKLNREKLSSIVDPFVRVEIYGVTADCSKQQTAYRSNNGFNPRWEETLTFQLQVPELALVRFVVEDHDSTSCNDFVGQFTLPLGSMREGYRHIHLLSKDGASLAPATLFVHVTCKCP</sequence>
<protein>
    <recommendedName>
        <fullName evidence="2 10">Phosphoinositide phospholipase C</fullName>
        <ecNumber evidence="2 10">3.1.4.11</ecNumber>
    </recommendedName>
</protein>
<reference evidence="14" key="1">
    <citation type="submission" date="2025-08" db="UniProtKB">
        <authorList>
            <consortium name="Ensembl"/>
        </authorList>
    </citation>
    <scope>IDENTIFICATION</scope>
</reference>
<dbReference type="InterPro" id="IPR039504">
    <property type="entry name" value="PLC-delta3_EF-hand"/>
</dbReference>
<dbReference type="SUPFAM" id="SSF51695">
    <property type="entry name" value="PLC-like phosphodiesterases"/>
    <property type="match status" value="1"/>
</dbReference>
<dbReference type="Ensembl" id="ENSPSTT00000002735.1">
    <property type="protein sequence ID" value="ENSPSTP00000002604.1"/>
    <property type="gene ID" value="ENSPSTG00000001938.1"/>
</dbReference>
<dbReference type="SUPFAM" id="SSF50729">
    <property type="entry name" value="PH domain-like"/>
    <property type="match status" value="1"/>
</dbReference>
<evidence type="ECO:0000256" key="7">
    <source>
        <dbReference type="ARBA" id="ARBA00023098"/>
    </source>
</evidence>
<keyword evidence="10" id="KW-0378">Hydrolase</keyword>
<dbReference type="PANTHER" id="PTHR10336">
    <property type="entry name" value="PHOSPHOINOSITIDE-SPECIFIC PHOSPHOLIPASE C FAMILY PROTEIN"/>
    <property type="match status" value="1"/>
</dbReference>
<feature type="domain" description="C2" evidence="11">
    <location>
        <begin position="737"/>
        <end position="864"/>
    </location>
</feature>
<evidence type="ECO:0000256" key="10">
    <source>
        <dbReference type="RuleBase" id="RU361133"/>
    </source>
</evidence>
<dbReference type="PROSITE" id="PS00018">
    <property type="entry name" value="EF_HAND_1"/>
    <property type="match status" value="2"/>
</dbReference>